<evidence type="ECO:0000256" key="8">
    <source>
        <dbReference type="ARBA" id="ARBA00023239"/>
    </source>
</evidence>
<dbReference type="InterPro" id="IPR033940">
    <property type="entry name" value="IPMI_Swivel"/>
</dbReference>
<dbReference type="GO" id="GO:0009316">
    <property type="term" value="C:3-isopropylmalate dehydratase complex"/>
    <property type="evidence" value="ECO:0007669"/>
    <property type="project" value="InterPro"/>
</dbReference>
<dbReference type="CDD" id="cd01577">
    <property type="entry name" value="IPMI_Swivel"/>
    <property type="match status" value="1"/>
</dbReference>
<keyword evidence="13" id="KW-1185">Reference proteome</keyword>
<sequence>MQPIETITGPVSALMRDNIDTDQIIPKQFLKRVERTGFGQFLFYDWAKEAGWDLPANQILVTGHNFGCGSSREHAPWALEDYGFRVIIASSFADIFRSNCTKNGVLPVQLTAEECRAIAEAGQCQVDLAAQEVRWEASDGVHTASFTIDPEIKHRLLEGLDDIALTLKQGDAIDAYERDRERSGPVTTALPVG</sequence>
<dbReference type="NCBIfam" id="NF002458">
    <property type="entry name" value="PRK01641.1"/>
    <property type="match status" value="1"/>
</dbReference>
<dbReference type="EMBL" id="CP042430">
    <property type="protein sequence ID" value="QEC49175.1"/>
    <property type="molecule type" value="Genomic_DNA"/>
</dbReference>
<dbReference type="EC" id="4.2.1.33" evidence="10"/>
<dbReference type="InterPro" id="IPR004431">
    <property type="entry name" value="3-IsopropMal_deHydase_ssu"/>
</dbReference>
<proteinExistence type="inferred from homology"/>
<dbReference type="Proteomes" id="UP000321805">
    <property type="component" value="Chromosome"/>
</dbReference>
<comment type="function">
    <text evidence="2 10">Catalyzes the isomerization between 2-isopropylmalate and 3-isopropylmalate, via the formation of 2-isopropylmaleate.</text>
</comment>
<dbReference type="HAMAP" id="MF_01031">
    <property type="entry name" value="LeuD_type1"/>
    <property type="match status" value="1"/>
</dbReference>
<dbReference type="PANTHER" id="PTHR43345:SF5">
    <property type="entry name" value="3-ISOPROPYLMALATE DEHYDRATASE SMALL SUBUNIT"/>
    <property type="match status" value="1"/>
</dbReference>
<gene>
    <name evidence="10 12" type="primary">leuD</name>
    <name evidence="12" type="ORF">FSW04_17395</name>
</gene>
<evidence type="ECO:0000256" key="2">
    <source>
        <dbReference type="ARBA" id="ARBA00002695"/>
    </source>
</evidence>
<organism evidence="12 13">
    <name type="scientific">Baekduia soli</name>
    <dbReference type="NCBI Taxonomy" id="496014"/>
    <lineage>
        <taxon>Bacteria</taxon>
        <taxon>Bacillati</taxon>
        <taxon>Actinomycetota</taxon>
        <taxon>Thermoleophilia</taxon>
        <taxon>Solirubrobacterales</taxon>
        <taxon>Baekduiaceae</taxon>
        <taxon>Baekduia</taxon>
    </lineage>
</organism>
<evidence type="ECO:0000256" key="1">
    <source>
        <dbReference type="ARBA" id="ARBA00000491"/>
    </source>
</evidence>
<keyword evidence="9 10" id="KW-0100">Branched-chain amino acid biosynthesis</keyword>
<comment type="pathway">
    <text evidence="3 10">Amino-acid biosynthesis; L-leucine biosynthesis; L-leucine from 3-methyl-2-oxobutanoate: step 2/4.</text>
</comment>
<comment type="catalytic activity">
    <reaction evidence="1 10">
        <text>(2R,3S)-3-isopropylmalate = (2S)-2-isopropylmalate</text>
        <dbReference type="Rhea" id="RHEA:32287"/>
        <dbReference type="ChEBI" id="CHEBI:1178"/>
        <dbReference type="ChEBI" id="CHEBI:35121"/>
        <dbReference type="EC" id="4.2.1.33"/>
    </reaction>
</comment>
<dbReference type="SUPFAM" id="SSF52016">
    <property type="entry name" value="LeuD/IlvD-like"/>
    <property type="match status" value="1"/>
</dbReference>
<dbReference type="PANTHER" id="PTHR43345">
    <property type="entry name" value="3-ISOPROPYLMALATE DEHYDRATASE SMALL SUBUNIT 2-RELATED-RELATED"/>
    <property type="match status" value="1"/>
</dbReference>
<evidence type="ECO:0000313" key="13">
    <source>
        <dbReference type="Proteomes" id="UP000321805"/>
    </source>
</evidence>
<evidence type="ECO:0000256" key="6">
    <source>
        <dbReference type="ARBA" id="ARBA00022430"/>
    </source>
</evidence>
<dbReference type="NCBIfam" id="TIGR00171">
    <property type="entry name" value="leuD"/>
    <property type="match status" value="1"/>
</dbReference>
<evidence type="ECO:0000256" key="5">
    <source>
        <dbReference type="ARBA" id="ARBA00011271"/>
    </source>
</evidence>
<dbReference type="UniPathway" id="UPA00048">
    <property type="reaction ID" value="UER00071"/>
</dbReference>
<evidence type="ECO:0000256" key="10">
    <source>
        <dbReference type="HAMAP-Rule" id="MF_01031"/>
    </source>
</evidence>
<keyword evidence="7 10" id="KW-0028">Amino-acid biosynthesis</keyword>
<keyword evidence="6 10" id="KW-0432">Leucine biosynthesis</keyword>
<dbReference type="GO" id="GO:0003861">
    <property type="term" value="F:3-isopropylmalate dehydratase activity"/>
    <property type="evidence" value="ECO:0007669"/>
    <property type="project" value="UniProtKB-UniRule"/>
</dbReference>
<protein>
    <recommendedName>
        <fullName evidence="10">3-isopropylmalate dehydratase small subunit</fullName>
        <ecNumber evidence="10">4.2.1.33</ecNumber>
    </recommendedName>
    <alternativeName>
        <fullName evidence="10">Alpha-IPM isomerase</fullName>
        <shortName evidence="10">IPMI</shortName>
    </alternativeName>
    <alternativeName>
        <fullName evidence="10">Isopropylmalate isomerase</fullName>
    </alternativeName>
</protein>
<dbReference type="InterPro" id="IPR050075">
    <property type="entry name" value="LeuD"/>
</dbReference>
<evidence type="ECO:0000256" key="4">
    <source>
        <dbReference type="ARBA" id="ARBA00009845"/>
    </source>
</evidence>
<dbReference type="OrthoDB" id="9777465at2"/>
<reference evidence="12 13" key="1">
    <citation type="journal article" date="2018" name="J. Microbiol.">
        <title>Baekduia soli gen. nov., sp. nov., a novel bacterium isolated from the soil of Baekdu Mountain and proposal of a novel family name, Baekduiaceae fam. nov.</title>
        <authorList>
            <person name="An D.S."/>
            <person name="Siddiqi M.Z."/>
            <person name="Kim K.H."/>
            <person name="Yu H.S."/>
            <person name="Im W.T."/>
        </authorList>
    </citation>
    <scope>NUCLEOTIDE SEQUENCE [LARGE SCALE GENOMIC DNA]</scope>
    <source>
        <strain evidence="12 13">BR7-21</strain>
    </source>
</reference>
<dbReference type="InterPro" id="IPR015928">
    <property type="entry name" value="Aconitase/3IPM_dehydase_swvl"/>
</dbReference>
<keyword evidence="8 10" id="KW-0456">Lyase</keyword>
<dbReference type="AlphaFoldDB" id="A0A5B8U8A2"/>
<dbReference type="GO" id="GO:0009098">
    <property type="term" value="P:L-leucine biosynthetic process"/>
    <property type="evidence" value="ECO:0007669"/>
    <property type="project" value="UniProtKB-UniRule"/>
</dbReference>
<dbReference type="KEGG" id="bsol:FSW04_17395"/>
<evidence type="ECO:0000259" key="11">
    <source>
        <dbReference type="Pfam" id="PF00694"/>
    </source>
</evidence>
<comment type="similarity">
    <text evidence="4 10">Belongs to the LeuD family. LeuD type 1 subfamily.</text>
</comment>
<dbReference type="Pfam" id="PF00694">
    <property type="entry name" value="Aconitase_C"/>
    <property type="match status" value="1"/>
</dbReference>
<dbReference type="Gene3D" id="3.20.19.10">
    <property type="entry name" value="Aconitase, domain 4"/>
    <property type="match status" value="1"/>
</dbReference>
<evidence type="ECO:0000313" key="12">
    <source>
        <dbReference type="EMBL" id="QEC49175.1"/>
    </source>
</evidence>
<dbReference type="RefSeq" id="WP_146921538.1">
    <property type="nucleotide sequence ID" value="NZ_CP042430.1"/>
</dbReference>
<name>A0A5B8U8A2_9ACTN</name>
<comment type="subunit">
    <text evidence="5 10">Heterodimer of LeuC and LeuD.</text>
</comment>
<dbReference type="InterPro" id="IPR000573">
    <property type="entry name" value="AconitaseA/IPMdHydase_ssu_swvl"/>
</dbReference>
<accession>A0A5B8U8A2</accession>
<evidence type="ECO:0000256" key="3">
    <source>
        <dbReference type="ARBA" id="ARBA00004729"/>
    </source>
</evidence>
<feature type="domain" description="Aconitase A/isopropylmalate dehydratase small subunit swivel" evidence="11">
    <location>
        <begin position="57"/>
        <end position="112"/>
    </location>
</feature>
<evidence type="ECO:0000256" key="7">
    <source>
        <dbReference type="ARBA" id="ARBA00022605"/>
    </source>
</evidence>
<evidence type="ECO:0000256" key="9">
    <source>
        <dbReference type="ARBA" id="ARBA00023304"/>
    </source>
</evidence>